<proteinExistence type="predicted"/>
<feature type="chain" id="PRO_5035762521" evidence="1">
    <location>
        <begin position="21"/>
        <end position="1079"/>
    </location>
</feature>
<organism evidence="2 3">
    <name type="scientific">Mytilus edulis</name>
    <name type="common">Blue mussel</name>
    <dbReference type="NCBI Taxonomy" id="6550"/>
    <lineage>
        <taxon>Eukaryota</taxon>
        <taxon>Metazoa</taxon>
        <taxon>Spiralia</taxon>
        <taxon>Lophotrochozoa</taxon>
        <taxon>Mollusca</taxon>
        <taxon>Bivalvia</taxon>
        <taxon>Autobranchia</taxon>
        <taxon>Pteriomorphia</taxon>
        <taxon>Mytilida</taxon>
        <taxon>Mytiloidea</taxon>
        <taxon>Mytilidae</taxon>
        <taxon>Mytilinae</taxon>
        <taxon>Mytilus</taxon>
    </lineage>
</organism>
<keyword evidence="1" id="KW-0732">Signal</keyword>
<sequence>MTRLWFIVTVLVFVLNHGIATQPIIQNSDMRVFCLMFALPGRKNGPDINGFKNLFDAQLEKVGKNIFGNIPHNKRMEEAGNICTFMDSSSPKCAYHRITTIGNHVIGDLRRLESNIGTGFKDSWYMYTVLLSTWYMDRVFLNLNCGPVDVNTPRPTAQWEYVAKWSKQLLSQRNFCTWSKPLDKTVAQNLRQEVKKICDFRETEPICRLEPVLDLVDSMTNLCNTVPQTEWRTGSSNFKFFKSAAYINFYSMRVKMPTHIVNLYDTSTREEAVKTGILSIFFQLYDDFKANDLTLAVKLLKILPKSQYLPCDYNAPFPSFKWLICSCAKVFNELRLYLQTYGTGNADVLPRKFLVSDIDFRDYIKNLKVTQIKELAEKNAVSLQVVAMDIKNDVQHRFQQLGSYFKKVDSYQKAKLDADVGYLKGRIADYQKRFVKYVDELKVKLEKLLIIYIGSARQDLLQAVLKLVMRMAQAANPFKWLTTSGNSDKILESATEIAVASRRLTHAIGSAVNFHKLVDYSIEIAKKLAKNEKMIKNVGKIMDNAANIVESSGNGYDIMQSNFLKDYTDYSPQVTKDDLAKLGSYWELFIEEICEGIASTSSIAANAIRGITGATGRCREAKITAAQLVATQEEVYDLQFNLMETMANLMRSLTQIQSSKLLGAGPKAQHPSSLSIDTIKTLVAVSSMSYNILQTTNVQMLCNILEYKRGRKPQLCNGLATDIDKLLASRDSECHAELKFITVSTQRTNKTGDYSWLDLSRLFRGETVPFQVPDVNWWMQHGQLLPSQRSHSFYLTGFEIYMPIVSEDARPVLVQVTPTNVDNKLFQDAKTNYIISPLKQMTDRLKISYTEGHGSSCRQQRIPNPYRVCGRKERSSFPQICHNSISDEDKSILLPSMYSKFNLRVEGYEQLHLDEPVTDVPLKIGIKVCSVDPSRPLQRRKREIQSVRRQRSSGDLCCPQNKQYYSEMTKQCESCPVGSQSYYNGLFCGKLINIRFSGSITENFSYDKAVNLCKLNGSNIASTQLFTQSRQLGQTSCVCAWLEGSRVDSLTSRNNCVNKTACSTSGNIKFVHCTTSFSP</sequence>
<comment type="caution">
    <text evidence="2">The sequence shown here is derived from an EMBL/GenBank/DDBJ whole genome shotgun (WGS) entry which is preliminary data.</text>
</comment>
<accession>A0A8S3PM81</accession>
<dbReference type="Proteomes" id="UP000683360">
    <property type="component" value="Unassembled WGS sequence"/>
</dbReference>
<dbReference type="EMBL" id="CAJPWZ010000026">
    <property type="protein sequence ID" value="CAG2184762.1"/>
    <property type="molecule type" value="Genomic_DNA"/>
</dbReference>
<dbReference type="OrthoDB" id="6067099at2759"/>
<keyword evidence="3" id="KW-1185">Reference proteome</keyword>
<protein>
    <submittedName>
        <fullName evidence="2">Uncharacterized protein</fullName>
    </submittedName>
</protein>
<feature type="signal peptide" evidence="1">
    <location>
        <begin position="1"/>
        <end position="20"/>
    </location>
</feature>
<dbReference type="AlphaFoldDB" id="A0A8S3PM81"/>
<gene>
    <name evidence="2" type="ORF">MEDL_405</name>
</gene>
<evidence type="ECO:0000256" key="1">
    <source>
        <dbReference type="SAM" id="SignalP"/>
    </source>
</evidence>
<evidence type="ECO:0000313" key="2">
    <source>
        <dbReference type="EMBL" id="CAG2184762.1"/>
    </source>
</evidence>
<name>A0A8S3PM81_MYTED</name>
<reference evidence="2" key="1">
    <citation type="submission" date="2021-03" db="EMBL/GenBank/DDBJ databases">
        <authorList>
            <person name="Bekaert M."/>
        </authorList>
    </citation>
    <scope>NUCLEOTIDE SEQUENCE</scope>
</reference>
<evidence type="ECO:0000313" key="3">
    <source>
        <dbReference type="Proteomes" id="UP000683360"/>
    </source>
</evidence>